<evidence type="ECO:0008006" key="4">
    <source>
        <dbReference type="Google" id="ProtNLM"/>
    </source>
</evidence>
<feature type="transmembrane region" description="Helical" evidence="1">
    <location>
        <begin position="86"/>
        <end position="107"/>
    </location>
</feature>
<evidence type="ECO:0000256" key="1">
    <source>
        <dbReference type="SAM" id="Phobius"/>
    </source>
</evidence>
<accession>A0A2M7JDU2</accession>
<keyword evidence="1" id="KW-1133">Transmembrane helix</keyword>
<evidence type="ECO:0000313" key="3">
    <source>
        <dbReference type="Proteomes" id="UP000229297"/>
    </source>
</evidence>
<dbReference type="AlphaFoldDB" id="A0A2M7JDU2"/>
<evidence type="ECO:0000313" key="2">
    <source>
        <dbReference type="EMBL" id="PIX17574.1"/>
    </source>
</evidence>
<dbReference type="EMBL" id="PFIC01000071">
    <property type="protein sequence ID" value="PIX17574.1"/>
    <property type="molecule type" value="Genomic_DNA"/>
</dbReference>
<sequence length="142" mass="15512">MLDPTLEIIPLVQPLVSSVVEKRLAPSKIFNDVLKLTTEFGSLIKTLPQEIDLLLKKLQSGRLKIEFEHQGLGDLIKEFDQVSNRLSFAMIVAATIIASSLMVQANIGPFVLGLPLLGLIGFIISGVLGMFLLVLIIISGRF</sequence>
<protein>
    <recommendedName>
        <fullName evidence="4">Ubiquinone biosynthesis protein UbiB</fullName>
    </recommendedName>
</protein>
<reference evidence="3" key="1">
    <citation type="submission" date="2017-09" db="EMBL/GenBank/DDBJ databases">
        <title>Depth-based differentiation of microbial function through sediment-hosted aquifers and enrichment of novel symbionts in the deep terrestrial subsurface.</title>
        <authorList>
            <person name="Probst A.J."/>
            <person name="Ladd B."/>
            <person name="Jarett J.K."/>
            <person name="Geller-Mcgrath D.E."/>
            <person name="Sieber C.M.K."/>
            <person name="Emerson J.B."/>
            <person name="Anantharaman K."/>
            <person name="Thomas B.C."/>
            <person name="Malmstrom R."/>
            <person name="Stieglmeier M."/>
            <person name="Klingl A."/>
            <person name="Woyke T."/>
            <person name="Ryan C.M."/>
            <person name="Banfield J.F."/>
        </authorList>
    </citation>
    <scope>NUCLEOTIDE SEQUENCE [LARGE SCALE GENOMIC DNA]</scope>
</reference>
<comment type="caution">
    <text evidence="2">The sequence shown here is derived from an EMBL/GenBank/DDBJ whole genome shotgun (WGS) entry which is preliminary data.</text>
</comment>
<organism evidence="2 3">
    <name type="scientific">Candidatus Desantisbacteria bacterium CG_4_8_14_3_um_filter_40_12</name>
    <dbReference type="NCBI Taxonomy" id="1974545"/>
    <lineage>
        <taxon>Bacteria</taxon>
        <taxon>Candidatus Desantisiibacteriota</taxon>
    </lineage>
</organism>
<keyword evidence="1" id="KW-0812">Transmembrane</keyword>
<feature type="transmembrane region" description="Helical" evidence="1">
    <location>
        <begin position="113"/>
        <end position="138"/>
    </location>
</feature>
<dbReference type="Proteomes" id="UP000229297">
    <property type="component" value="Unassembled WGS sequence"/>
</dbReference>
<gene>
    <name evidence="2" type="ORF">COZ71_02695</name>
</gene>
<proteinExistence type="predicted"/>
<keyword evidence="1" id="KW-0472">Membrane</keyword>
<name>A0A2M7JDU2_9BACT</name>